<evidence type="ECO:0000313" key="3">
    <source>
        <dbReference type="Proteomes" id="UP000186817"/>
    </source>
</evidence>
<dbReference type="EMBL" id="LSRX01000540">
    <property type="protein sequence ID" value="OLP94472.1"/>
    <property type="molecule type" value="Genomic_DNA"/>
</dbReference>
<accession>A0A1Q9DH25</accession>
<comment type="caution">
    <text evidence="2">The sequence shown here is derived from an EMBL/GenBank/DDBJ whole genome shotgun (WGS) entry which is preliminary data.</text>
</comment>
<evidence type="ECO:0000256" key="1">
    <source>
        <dbReference type="SAM" id="MobiDB-lite"/>
    </source>
</evidence>
<feature type="region of interest" description="Disordered" evidence="1">
    <location>
        <begin position="206"/>
        <end position="250"/>
    </location>
</feature>
<feature type="compositionally biased region" description="Acidic residues" evidence="1">
    <location>
        <begin position="214"/>
        <end position="223"/>
    </location>
</feature>
<organism evidence="2 3">
    <name type="scientific">Symbiodinium microadriaticum</name>
    <name type="common">Dinoflagellate</name>
    <name type="synonym">Zooxanthella microadriatica</name>
    <dbReference type="NCBI Taxonomy" id="2951"/>
    <lineage>
        <taxon>Eukaryota</taxon>
        <taxon>Sar</taxon>
        <taxon>Alveolata</taxon>
        <taxon>Dinophyceae</taxon>
        <taxon>Suessiales</taxon>
        <taxon>Symbiodiniaceae</taxon>
        <taxon>Symbiodinium</taxon>
    </lineage>
</organism>
<evidence type="ECO:0000313" key="2">
    <source>
        <dbReference type="EMBL" id="OLP94472.1"/>
    </source>
</evidence>
<protein>
    <submittedName>
        <fullName evidence="2">Uncharacterized protein</fullName>
    </submittedName>
</protein>
<feature type="region of interest" description="Disordered" evidence="1">
    <location>
        <begin position="153"/>
        <end position="174"/>
    </location>
</feature>
<feature type="region of interest" description="Disordered" evidence="1">
    <location>
        <begin position="32"/>
        <end position="100"/>
    </location>
</feature>
<feature type="compositionally biased region" description="Basic and acidic residues" evidence="1">
    <location>
        <begin position="65"/>
        <end position="77"/>
    </location>
</feature>
<keyword evidence="3" id="KW-1185">Reference proteome</keyword>
<feature type="region of interest" description="Disordered" evidence="1">
    <location>
        <begin position="109"/>
        <end position="128"/>
    </location>
</feature>
<proteinExistence type="predicted"/>
<reference evidence="2 3" key="1">
    <citation type="submission" date="2016-02" db="EMBL/GenBank/DDBJ databases">
        <title>Genome analysis of coral dinoflagellate symbionts highlights evolutionary adaptations to a symbiotic lifestyle.</title>
        <authorList>
            <person name="Aranda M."/>
            <person name="Li Y."/>
            <person name="Liew Y.J."/>
            <person name="Baumgarten S."/>
            <person name="Simakov O."/>
            <person name="Wilson M."/>
            <person name="Piel J."/>
            <person name="Ashoor H."/>
            <person name="Bougouffa S."/>
            <person name="Bajic V.B."/>
            <person name="Ryu T."/>
            <person name="Ravasi T."/>
            <person name="Bayer T."/>
            <person name="Micklem G."/>
            <person name="Kim H."/>
            <person name="Bhak J."/>
            <person name="Lajeunesse T.C."/>
            <person name="Voolstra C.R."/>
        </authorList>
    </citation>
    <scope>NUCLEOTIDE SEQUENCE [LARGE SCALE GENOMIC DNA]</scope>
    <source>
        <strain evidence="2 3">CCMP2467</strain>
    </source>
</reference>
<dbReference type="OMA" id="CHIAEVQ"/>
<name>A0A1Q9DH25_SYMMI</name>
<dbReference type="AlphaFoldDB" id="A0A1Q9DH25"/>
<sequence>MAASPGCESLREQLCQIEQSLGVCHIAEVQAWPRPRRPHDGFNEVVQSGSALLGSQQRLSPPKDPTSRSTERSRGESGRQAAGRTNAVHQPLPPKQAVASKLISVPCVPQTASPATERHSSEETDLDSDLVMKLDEAVDKLIRGSVRRLAFGTESPEKSRVVELGPTSAPKEQGASLLKAAPRLPQQLAEIRKQLRQLSEDCDRMQALATEGPSFEEEPLESVEAEHASTMSQANQLLEAVSGPLSADIG</sequence>
<dbReference type="OrthoDB" id="419335at2759"/>
<gene>
    <name evidence="2" type="ORF">AK812_SmicGene23509</name>
</gene>
<feature type="compositionally biased region" description="Polar residues" evidence="1">
    <location>
        <begin position="45"/>
        <end position="59"/>
    </location>
</feature>
<dbReference type="Proteomes" id="UP000186817">
    <property type="component" value="Unassembled WGS sequence"/>
</dbReference>